<organism evidence="1">
    <name type="scientific">Myoviridae sp. ctBtT5</name>
    <dbReference type="NCBI Taxonomy" id="2825048"/>
    <lineage>
        <taxon>Viruses</taxon>
        <taxon>Duplodnaviria</taxon>
        <taxon>Heunggongvirae</taxon>
        <taxon>Uroviricota</taxon>
        <taxon>Caudoviricetes</taxon>
    </lineage>
</organism>
<evidence type="ECO:0000313" key="1">
    <source>
        <dbReference type="EMBL" id="DAE11919.1"/>
    </source>
</evidence>
<reference evidence="1" key="1">
    <citation type="journal article" date="2021" name="Proc. Natl. Acad. Sci. U.S.A.">
        <title>A Catalog of Tens of Thousands of Viruses from Human Metagenomes Reveals Hidden Associations with Chronic Diseases.</title>
        <authorList>
            <person name="Tisza M.J."/>
            <person name="Buck C.B."/>
        </authorList>
    </citation>
    <scope>NUCLEOTIDE SEQUENCE</scope>
    <source>
        <strain evidence="1">CtBtT5</strain>
    </source>
</reference>
<proteinExistence type="predicted"/>
<accession>A0A8S5PY10</accession>
<sequence length="39" mass="4784">MFTSLIHMLRENMTESSKNKLVINWLFLFSQKRLEIQKK</sequence>
<dbReference type="EMBL" id="BK015540">
    <property type="protein sequence ID" value="DAE11919.1"/>
    <property type="molecule type" value="Genomic_DNA"/>
</dbReference>
<protein>
    <submittedName>
        <fullName evidence="1">Uncharacterized protein</fullName>
    </submittedName>
</protein>
<name>A0A8S5PY10_9CAUD</name>